<dbReference type="Gene3D" id="3.40.50.720">
    <property type="entry name" value="NAD(P)-binding Rossmann-like Domain"/>
    <property type="match status" value="1"/>
</dbReference>
<keyword evidence="4" id="KW-1185">Reference proteome</keyword>
<dbReference type="PANTHER" id="PTHR44013:SF1">
    <property type="entry name" value="ZINC-TYPE ALCOHOL DEHYDROGENASE-LIKE PROTEIN C16A3.02C"/>
    <property type="match status" value="1"/>
</dbReference>
<dbReference type="InterPro" id="IPR036291">
    <property type="entry name" value="NAD(P)-bd_dom_sf"/>
</dbReference>
<feature type="domain" description="Enoyl reductase (ER)" evidence="2">
    <location>
        <begin position="32"/>
        <end position="341"/>
    </location>
</feature>
<dbReference type="RefSeq" id="WP_301227610.1">
    <property type="nucleotide sequence ID" value="NZ_JAROCG010000001.1"/>
</dbReference>
<dbReference type="InterPro" id="IPR011032">
    <property type="entry name" value="GroES-like_sf"/>
</dbReference>
<dbReference type="InterPro" id="IPR020843">
    <property type="entry name" value="ER"/>
</dbReference>
<organism evidence="3 4">
    <name type="scientific">Arthrobacter burdickii</name>
    <dbReference type="NCBI Taxonomy" id="3035920"/>
    <lineage>
        <taxon>Bacteria</taxon>
        <taxon>Bacillati</taxon>
        <taxon>Actinomycetota</taxon>
        <taxon>Actinomycetes</taxon>
        <taxon>Micrococcales</taxon>
        <taxon>Micrococcaceae</taxon>
        <taxon>Arthrobacter</taxon>
    </lineage>
</organism>
<evidence type="ECO:0000313" key="3">
    <source>
        <dbReference type="EMBL" id="MDN4611559.1"/>
    </source>
</evidence>
<gene>
    <name evidence="3" type="ORF">P5G52_11870</name>
</gene>
<dbReference type="InterPro" id="IPR013154">
    <property type="entry name" value="ADH-like_N"/>
</dbReference>
<feature type="region of interest" description="Disordered" evidence="1">
    <location>
        <begin position="1"/>
        <end position="23"/>
    </location>
</feature>
<dbReference type="Gene3D" id="3.90.180.10">
    <property type="entry name" value="Medium-chain alcohol dehydrogenases, catalytic domain"/>
    <property type="match status" value="1"/>
</dbReference>
<dbReference type="InterPro" id="IPR052733">
    <property type="entry name" value="Chloroplast_QOR"/>
</dbReference>
<comment type="caution">
    <text evidence="3">The sequence shown here is derived from an EMBL/GenBank/DDBJ whole genome shotgun (WGS) entry which is preliminary data.</text>
</comment>
<evidence type="ECO:0000313" key="4">
    <source>
        <dbReference type="Proteomes" id="UP001174209"/>
    </source>
</evidence>
<accession>A0ABT8K2A1</accession>
<reference evidence="3" key="1">
    <citation type="submission" date="2023-06" db="EMBL/GenBank/DDBJ databases">
        <title>MT1 and MT2 Draft Genomes of Novel Species.</title>
        <authorList>
            <person name="Venkateswaran K."/>
        </authorList>
    </citation>
    <scope>NUCLEOTIDE SEQUENCE</scope>
    <source>
        <strain evidence="3">IIF3SC-B10</strain>
    </source>
</reference>
<dbReference type="SUPFAM" id="SSF50129">
    <property type="entry name" value="GroES-like"/>
    <property type="match status" value="1"/>
</dbReference>
<feature type="compositionally biased region" description="Basic and acidic residues" evidence="1">
    <location>
        <begin position="1"/>
        <end position="16"/>
    </location>
</feature>
<proteinExistence type="predicted"/>
<dbReference type="Pfam" id="PF13602">
    <property type="entry name" value="ADH_zinc_N_2"/>
    <property type="match status" value="1"/>
</dbReference>
<protein>
    <submittedName>
        <fullName evidence="3">NAD(P)-dependent alcohol dehydrogenase</fullName>
    </submittedName>
</protein>
<dbReference type="Pfam" id="PF08240">
    <property type="entry name" value="ADH_N"/>
    <property type="match status" value="1"/>
</dbReference>
<dbReference type="EMBL" id="JAROCG010000001">
    <property type="protein sequence ID" value="MDN4611559.1"/>
    <property type="molecule type" value="Genomic_DNA"/>
</dbReference>
<name>A0ABT8K2A1_9MICC</name>
<dbReference type="Proteomes" id="UP001174209">
    <property type="component" value="Unassembled WGS sequence"/>
</dbReference>
<dbReference type="PANTHER" id="PTHR44013">
    <property type="entry name" value="ZINC-TYPE ALCOHOL DEHYDROGENASE-LIKE PROTEIN C16A3.02C"/>
    <property type="match status" value="1"/>
</dbReference>
<sequence>MTLDGQHEVQGHEEGRGPAGSTMRAVVQDRYGTAEVLKIQQIPRPTPAEDEVLIRVHAAGLDRGTEHLMTGKPYLMRLGVGVRRPKNPVVGVDVAGTVTEVGASVTRFQVGDEVFGVSKGSFAESAVAREHRLARKPANTAFKQAAVVPTSALTALHALRDAGRIQQGQKVLIIGASGGVGSYAVQLAAAFGAETTGVCSPAKLDLVRALGAGHVIDYTRDDFADGASRYDLIIDTGGNPGLSRLRRALTPRGTAVLVGGEGGGDWTGMGRQVRAMMLSPFIRQRLVMFFSTPRASDLQVLASLLEAGTIAASIGSTYPLEQVPDAMRHLQSGQTRGKTAITI</sequence>
<evidence type="ECO:0000256" key="1">
    <source>
        <dbReference type="SAM" id="MobiDB-lite"/>
    </source>
</evidence>
<dbReference type="SUPFAM" id="SSF51735">
    <property type="entry name" value="NAD(P)-binding Rossmann-fold domains"/>
    <property type="match status" value="1"/>
</dbReference>
<dbReference type="CDD" id="cd08267">
    <property type="entry name" value="MDR1"/>
    <property type="match status" value="1"/>
</dbReference>
<evidence type="ECO:0000259" key="2">
    <source>
        <dbReference type="SMART" id="SM00829"/>
    </source>
</evidence>
<dbReference type="SMART" id="SM00829">
    <property type="entry name" value="PKS_ER"/>
    <property type="match status" value="1"/>
</dbReference>